<dbReference type="InterPro" id="IPR002104">
    <property type="entry name" value="Integrase_catalytic"/>
</dbReference>
<evidence type="ECO:0000259" key="2">
    <source>
        <dbReference type="Pfam" id="PF00589"/>
    </source>
</evidence>
<dbReference type="STRING" id="246199.CUS_4410"/>
<dbReference type="GO" id="GO:0003677">
    <property type="term" value="F:DNA binding"/>
    <property type="evidence" value="ECO:0007669"/>
    <property type="project" value="InterPro"/>
</dbReference>
<proteinExistence type="predicted"/>
<dbReference type="SUPFAM" id="SSF56349">
    <property type="entry name" value="DNA breaking-rejoining enzymes"/>
    <property type="match status" value="1"/>
</dbReference>
<keyword evidence="4" id="KW-1185">Reference proteome</keyword>
<keyword evidence="1" id="KW-0233">DNA recombination</keyword>
<evidence type="ECO:0000313" key="4">
    <source>
        <dbReference type="Proteomes" id="UP000004259"/>
    </source>
</evidence>
<evidence type="ECO:0000256" key="1">
    <source>
        <dbReference type="ARBA" id="ARBA00023172"/>
    </source>
</evidence>
<dbReference type="Gene3D" id="1.10.443.10">
    <property type="entry name" value="Intergrase catalytic core"/>
    <property type="match status" value="1"/>
</dbReference>
<dbReference type="AlphaFoldDB" id="E9SBP3"/>
<gene>
    <name evidence="3" type="ORF">CUS_4410</name>
</gene>
<feature type="domain" description="Tyr recombinase" evidence="2">
    <location>
        <begin position="211"/>
        <end position="421"/>
    </location>
</feature>
<protein>
    <submittedName>
        <fullName evidence="3">Site-specific recombinase, phage integrase family</fullName>
    </submittedName>
</protein>
<reference evidence="3 4" key="1">
    <citation type="submission" date="2011-02" db="EMBL/GenBank/DDBJ databases">
        <authorList>
            <person name="Nelson K.E."/>
            <person name="Sutton G."/>
            <person name="Torralba M."/>
            <person name="Durkin S."/>
            <person name="Harkins D."/>
            <person name="Montgomery R."/>
            <person name="Ziemer C."/>
            <person name="Klaassens E."/>
            <person name="Ocuiv P."/>
            <person name="Morrison M."/>
        </authorList>
    </citation>
    <scope>NUCLEOTIDE SEQUENCE [LARGE SCALE GENOMIC DNA]</scope>
    <source>
        <strain evidence="3 4">8</strain>
    </source>
</reference>
<dbReference type="InterPro" id="IPR011010">
    <property type="entry name" value="DNA_brk_join_enz"/>
</dbReference>
<sequence>MWYNGSVAIDSIGVDFLPEQYDFDQTDVGSFIKNIKEQNKLPFDKLTIFYSDDFWDFEGFAETNIPLASFRFDFEKVDECFKDELKNYVLISIIEGRRKLNIINSQFRQISDFFNYCARRGAVTITGIQEKDAAIWMSTGKDCSERYKKQKGQSVRSFYEYYNANYRNVFTKDYFDAIAHAVDQSLLSAEVQNNKTSNISDDYFDQAVSAAIQTIDDENAPSYYRALSCMFLMESQIGLRTGELFSLKVDCIHPITISTGDTAFFIEYVTWKRNHGTGVVSKEITYVNDIFKKGYDAILKISTQRRTALKSDYLFVESKGNIKTKYPITPTEATRLMVELFEYYNKYFTTVYNERQNINGLSCSLLKRSHTTKQRYIVHPTFTQLRVHMCSELYAKGCPIEYIEKFMSHLSSEMSFYYVRPKNSIQENMDASLRVLKEMVTKDAIPIGADKGLVTRIDEFISKNKFSVETNLDTICEKLAKEIPIRVKTGGVCIKSSRFRECSKDSRTDEFYCAYEVCPNIYTFYYMADISYRQVKELSEAIELNRRKGCIKQVQKNTNMMHTILNNKLIPQIEELKRIISEKGLDFVLMNHPHIEMVVYKLNDIEKEIEEWKHLSA</sequence>
<dbReference type="eggNOG" id="COG0582">
    <property type="taxonomic scope" value="Bacteria"/>
</dbReference>
<dbReference type="EMBL" id="ADKM02000071">
    <property type="protein sequence ID" value="EGC03300.1"/>
    <property type="molecule type" value="Genomic_DNA"/>
</dbReference>
<dbReference type="RefSeq" id="WP_002849051.1">
    <property type="nucleotide sequence ID" value="NZ_ADKM02000071.1"/>
</dbReference>
<comment type="caution">
    <text evidence="3">The sequence shown here is derived from an EMBL/GenBank/DDBJ whole genome shotgun (WGS) entry which is preliminary data.</text>
</comment>
<dbReference type="GO" id="GO:0015074">
    <property type="term" value="P:DNA integration"/>
    <property type="evidence" value="ECO:0007669"/>
    <property type="project" value="InterPro"/>
</dbReference>
<name>E9SBP3_RUMAL</name>
<dbReference type="GO" id="GO:0006310">
    <property type="term" value="P:DNA recombination"/>
    <property type="evidence" value="ECO:0007669"/>
    <property type="project" value="UniProtKB-KW"/>
</dbReference>
<organism evidence="3 4">
    <name type="scientific">Ruminococcus albus 8</name>
    <dbReference type="NCBI Taxonomy" id="246199"/>
    <lineage>
        <taxon>Bacteria</taxon>
        <taxon>Bacillati</taxon>
        <taxon>Bacillota</taxon>
        <taxon>Clostridia</taxon>
        <taxon>Eubacteriales</taxon>
        <taxon>Oscillospiraceae</taxon>
        <taxon>Ruminococcus</taxon>
    </lineage>
</organism>
<dbReference type="Pfam" id="PF00589">
    <property type="entry name" value="Phage_integrase"/>
    <property type="match status" value="1"/>
</dbReference>
<dbReference type="Proteomes" id="UP000004259">
    <property type="component" value="Unassembled WGS sequence"/>
</dbReference>
<evidence type="ECO:0000313" key="3">
    <source>
        <dbReference type="EMBL" id="EGC03300.1"/>
    </source>
</evidence>
<dbReference type="OrthoDB" id="1669335at2"/>
<accession>E9SBP3</accession>
<dbReference type="InterPro" id="IPR013762">
    <property type="entry name" value="Integrase-like_cat_sf"/>
</dbReference>